<organism evidence="2 3">
    <name type="scientific">Smittium mucronatum</name>
    <dbReference type="NCBI Taxonomy" id="133383"/>
    <lineage>
        <taxon>Eukaryota</taxon>
        <taxon>Fungi</taxon>
        <taxon>Fungi incertae sedis</taxon>
        <taxon>Zoopagomycota</taxon>
        <taxon>Kickxellomycotina</taxon>
        <taxon>Harpellomycetes</taxon>
        <taxon>Harpellales</taxon>
        <taxon>Legeriomycetaceae</taxon>
        <taxon>Smittium</taxon>
    </lineage>
</organism>
<protein>
    <submittedName>
        <fullName evidence="2">Uncharacterized protein</fullName>
    </submittedName>
</protein>
<feature type="region of interest" description="Disordered" evidence="1">
    <location>
        <begin position="26"/>
        <end position="47"/>
    </location>
</feature>
<evidence type="ECO:0000313" key="3">
    <source>
        <dbReference type="Proteomes" id="UP000187455"/>
    </source>
</evidence>
<evidence type="ECO:0000313" key="2">
    <source>
        <dbReference type="EMBL" id="OLY78290.1"/>
    </source>
</evidence>
<comment type="caution">
    <text evidence="2">The sequence shown here is derived from an EMBL/GenBank/DDBJ whole genome shotgun (WGS) entry which is preliminary data.</text>
</comment>
<evidence type="ECO:0000256" key="1">
    <source>
        <dbReference type="SAM" id="MobiDB-lite"/>
    </source>
</evidence>
<proteinExistence type="predicted"/>
<feature type="region of interest" description="Disordered" evidence="1">
    <location>
        <begin position="71"/>
        <end position="92"/>
    </location>
</feature>
<accession>A0A1R0GN29</accession>
<reference evidence="2 3" key="1">
    <citation type="journal article" date="2016" name="Mol. Biol. Evol.">
        <title>Genome-Wide Survey of Gut Fungi (Harpellales) Reveals the First Horizontally Transferred Ubiquitin Gene from a Mosquito Host.</title>
        <authorList>
            <person name="Wang Y."/>
            <person name="White M.M."/>
            <person name="Kvist S."/>
            <person name="Moncalvo J.M."/>
        </authorList>
    </citation>
    <scope>NUCLEOTIDE SEQUENCE [LARGE SCALE GENOMIC DNA]</scope>
    <source>
        <strain evidence="2 3">ALG-7-W6</strain>
    </source>
</reference>
<name>A0A1R0GN29_9FUNG</name>
<dbReference type="Proteomes" id="UP000187455">
    <property type="component" value="Unassembled WGS sequence"/>
</dbReference>
<dbReference type="AlphaFoldDB" id="A0A1R0GN29"/>
<dbReference type="EMBL" id="LSSL01006779">
    <property type="protein sequence ID" value="OLY78290.1"/>
    <property type="molecule type" value="Genomic_DNA"/>
</dbReference>
<gene>
    <name evidence="2" type="ORF">AYI68_g7661</name>
</gene>
<keyword evidence="3" id="KW-1185">Reference proteome</keyword>
<sequence>MPQSTNKSMRVSSIALSAPLVHTQKTSQYFSNPKPFPKSVPSRRSDQSIIGTIGVPIVGLANPYRKSFEKINPGLPSDPHDNQLGPVFRLRK</sequence>